<dbReference type="InterPro" id="IPR017847">
    <property type="entry name" value="T6SS_RhsGE_Vgr_subset"/>
</dbReference>
<dbReference type="SUPFAM" id="SSF69279">
    <property type="entry name" value="Phage tail proteins"/>
    <property type="match status" value="2"/>
</dbReference>
<dbReference type="Pfam" id="PF22178">
    <property type="entry name" value="Gp5_trimer_C"/>
    <property type="match status" value="1"/>
</dbReference>
<evidence type="ECO:0000313" key="5">
    <source>
        <dbReference type="Proteomes" id="UP000664417"/>
    </source>
</evidence>
<dbReference type="AlphaFoldDB" id="A0A8J7QHF6"/>
<organism evidence="4 5">
    <name type="scientific">Acanthopleuribacter pedis</name>
    <dbReference type="NCBI Taxonomy" id="442870"/>
    <lineage>
        <taxon>Bacteria</taxon>
        <taxon>Pseudomonadati</taxon>
        <taxon>Acidobacteriota</taxon>
        <taxon>Holophagae</taxon>
        <taxon>Acanthopleuribacterales</taxon>
        <taxon>Acanthopleuribacteraceae</taxon>
        <taxon>Acanthopleuribacter</taxon>
    </lineage>
</organism>
<dbReference type="Gene3D" id="3.55.50.10">
    <property type="entry name" value="Baseplate protein-like domains"/>
    <property type="match status" value="1"/>
</dbReference>
<comment type="caution">
    <text evidence="4">The sequence shown here is derived from an EMBL/GenBank/DDBJ whole genome shotgun (WGS) entry which is preliminary data.</text>
</comment>
<comment type="similarity">
    <text evidence="1">Belongs to the VgrG protein family.</text>
</comment>
<dbReference type="InterPro" id="IPR037026">
    <property type="entry name" value="Vgr_OB-fold_dom_sf"/>
</dbReference>
<dbReference type="NCBIfam" id="TIGR01646">
    <property type="entry name" value="vgr_GE"/>
    <property type="match status" value="1"/>
</dbReference>
<dbReference type="Pfam" id="PF05954">
    <property type="entry name" value="Phage_GPD"/>
    <property type="match status" value="1"/>
</dbReference>
<dbReference type="Proteomes" id="UP000664417">
    <property type="component" value="Unassembled WGS sequence"/>
</dbReference>
<dbReference type="EMBL" id="JAFREP010000038">
    <property type="protein sequence ID" value="MBO1322515.1"/>
    <property type="molecule type" value="Genomic_DNA"/>
</dbReference>
<feature type="domain" description="Gp5/Type VI secretion system Vgr C-terminal trimerisation" evidence="3">
    <location>
        <begin position="475"/>
        <end position="572"/>
    </location>
</feature>
<dbReference type="InterPro" id="IPR006533">
    <property type="entry name" value="T6SS_Vgr_RhsGE"/>
</dbReference>
<evidence type="ECO:0000313" key="4">
    <source>
        <dbReference type="EMBL" id="MBO1322515.1"/>
    </source>
</evidence>
<dbReference type="NCBIfam" id="TIGR03361">
    <property type="entry name" value="VI_Rhs_Vgr"/>
    <property type="match status" value="1"/>
</dbReference>
<dbReference type="SUPFAM" id="SSF69255">
    <property type="entry name" value="gp5 N-terminal domain-like"/>
    <property type="match status" value="1"/>
</dbReference>
<dbReference type="Gene3D" id="2.30.110.50">
    <property type="match status" value="1"/>
</dbReference>
<dbReference type="Pfam" id="PF04717">
    <property type="entry name" value="Phage_base_V"/>
    <property type="match status" value="1"/>
</dbReference>
<keyword evidence="5" id="KW-1185">Reference proteome</keyword>
<feature type="domain" description="Gp5/Type VI secretion system Vgr protein OB-fold" evidence="2">
    <location>
        <begin position="385"/>
        <end position="451"/>
    </location>
</feature>
<evidence type="ECO:0000259" key="3">
    <source>
        <dbReference type="Pfam" id="PF22178"/>
    </source>
</evidence>
<dbReference type="InterPro" id="IPR054030">
    <property type="entry name" value="Gp5_Vgr_C"/>
</dbReference>
<gene>
    <name evidence="4" type="primary">tssI</name>
    <name evidence="4" type="ORF">J3U88_28840</name>
</gene>
<sequence length="668" mass="74804">MTAELLLQTDISWEGPTEHLSVVEFSATEGLSKIPLIETMLISESANLPLADMLYKPASISLSVGDHLTERRSFSGIITRLEHKRTGHNHIKTSSTKTYFYEAVIQPEVWKLTKMFRSYVHKKKSAPEIIKETLTEAGVKQRWQLCGTYRTREYTLQFQESHFHFISRLMEDEGIYFYNDHENGAVVFCDAPGCHLPCRPYEDASYSEGLRDLFQQRKLECVSSLSYEMAAVSGGFEVHDYNDTKAKTNLSQKDKLTQSPGFSELEVYTHNMSHLDRGQGKTYARLLKEEAHASAKRIQAESNCRSFSPGFVFNLKHHYCEELNKKWLLIDTRVTAHQNTYHCFFTATPADVVYRPPRVTQQTKVDGLQTAVITGPPGSEVYLDDLGRCKLQFHWDREGEKNDRSSMWVRVSNNYAGKDYGIQWIPRIGNEVLVQFINGNPDLPVVVGRVFNDSNACPLKPANKWQNIIKTIKDNHILFDDQDGKEMLDIRAQKDMTTLVMNNADTTVENNRTVTVKNNQTHMVKNNQSLTVENNRTVTVNHDKTLTVANNYRLTVKGDQTHDVGGKRTVSVTGNDRLNVSGDRSAAISGNHDVTVMGDQNVSVTQNAGLDAMTGKISLSAHAGGIDLTSGAASLSMTPASLTLAVGPNAISIDPAMITINGMMIKLN</sequence>
<reference evidence="4" key="1">
    <citation type="submission" date="2021-03" db="EMBL/GenBank/DDBJ databases">
        <authorList>
            <person name="Wang G."/>
        </authorList>
    </citation>
    <scope>NUCLEOTIDE SEQUENCE</scope>
    <source>
        <strain evidence="4">KCTC 12899</strain>
    </source>
</reference>
<dbReference type="Gene3D" id="4.10.220.110">
    <property type="match status" value="1"/>
</dbReference>
<accession>A0A8J7QHF6</accession>
<dbReference type="RefSeq" id="WP_207862487.1">
    <property type="nucleotide sequence ID" value="NZ_JAFREP010000038.1"/>
</dbReference>
<dbReference type="SUPFAM" id="SSF69349">
    <property type="entry name" value="Phage fibre proteins"/>
    <property type="match status" value="1"/>
</dbReference>
<dbReference type="InterPro" id="IPR006531">
    <property type="entry name" value="Gp5/Vgr_OB"/>
</dbReference>
<proteinExistence type="inferred from homology"/>
<evidence type="ECO:0000256" key="1">
    <source>
        <dbReference type="ARBA" id="ARBA00005558"/>
    </source>
</evidence>
<protein>
    <submittedName>
        <fullName evidence="4">Type VI secretion system tip protein VgrG</fullName>
    </submittedName>
</protein>
<name>A0A8J7QHF6_9BACT</name>
<dbReference type="Gene3D" id="2.40.50.230">
    <property type="entry name" value="Gp5 N-terminal domain"/>
    <property type="match status" value="1"/>
</dbReference>
<evidence type="ECO:0000259" key="2">
    <source>
        <dbReference type="Pfam" id="PF04717"/>
    </source>
</evidence>